<dbReference type="PANTHER" id="PTHR43708">
    <property type="entry name" value="CONSERVED EXPRESSED OXIDOREDUCTASE (EUROFUNG)"/>
    <property type="match status" value="1"/>
</dbReference>
<dbReference type="PANTHER" id="PTHR43708:SF1">
    <property type="entry name" value="GALACTOSE_LACTOSE METABOLISM REGULATORY PROTEIN GAL80"/>
    <property type="match status" value="1"/>
</dbReference>
<dbReference type="InterPro" id="IPR055080">
    <property type="entry name" value="Gal80p-like_C"/>
</dbReference>
<dbReference type="SUPFAM" id="SSF51735">
    <property type="entry name" value="NAD(P)-binding Rossmann-fold domains"/>
    <property type="match status" value="1"/>
</dbReference>
<dbReference type="AlphaFoldDB" id="A0A1C4XAE8"/>
<dbReference type="Pfam" id="PF22685">
    <property type="entry name" value="Gal80p_C-like"/>
    <property type="match status" value="1"/>
</dbReference>
<dbReference type="Gene3D" id="3.30.360.10">
    <property type="entry name" value="Dihydrodipicolinate Reductase, domain 2"/>
    <property type="match status" value="1"/>
</dbReference>
<dbReference type="InterPro" id="IPR051317">
    <property type="entry name" value="Gfo/Idh/MocA_oxidoreduct"/>
</dbReference>
<proteinExistence type="predicted"/>
<dbReference type="InterPro" id="IPR036291">
    <property type="entry name" value="NAD(P)-bd_dom_sf"/>
</dbReference>
<feature type="domain" description="Gal80p-like C-terminal" evidence="2">
    <location>
        <begin position="129"/>
        <end position="268"/>
    </location>
</feature>
<dbReference type="Gene3D" id="3.40.50.720">
    <property type="entry name" value="NAD(P)-binding Rossmann-like Domain"/>
    <property type="match status" value="1"/>
</dbReference>
<evidence type="ECO:0000259" key="1">
    <source>
        <dbReference type="Pfam" id="PF01408"/>
    </source>
</evidence>
<organism evidence="3 4">
    <name type="scientific">Micromonospora chokoriensis</name>
    <dbReference type="NCBI Taxonomy" id="356851"/>
    <lineage>
        <taxon>Bacteria</taxon>
        <taxon>Bacillati</taxon>
        <taxon>Actinomycetota</taxon>
        <taxon>Actinomycetes</taxon>
        <taxon>Micromonosporales</taxon>
        <taxon>Micromonosporaceae</taxon>
        <taxon>Micromonospora</taxon>
    </lineage>
</organism>
<dbReference type="Proteomes" id="UP000198224">
    <property type="component" value="Chromosome I"/>
</dbReference>
<sequence length="362" mass="37800">MKQTGVGIIGPGAWASVSHIPAIAASPSFDLRAVSTSRRSSAEAAEARYGVPGYDDHNDLINHPGVDLVVVAVQVTQHFELISAALEAGKMVYSEWPLANGLAEAERLAELARRAGVRTVVGLQGRYAPEVQHARDLVRDGYVGEVLGTTLVGSGMVWGAVAKRSQAYWFDNTNGATPLTSATLHALDPVHFVLGEFDKVAANLVVARKETTIAEDGTRIPVTVADQVALIGTLTSGAAASVFYRGGASRGENLRWEINGSDGDLVVTSDWGNMQVAQLTLAGGRGADATATTIEVPASYSDGIPADLAGTPAGGVARLYAQLARDLADGARTVPDFAHALNRHRLIDAAERSSATGIAQSL</sequence>
<dbReference type="Pfam" id="PF01408">
    <property type="entry name" value="GFO_IDH_MocA"/>
    <property type="match status" value="1"/>
</dbReference>
<dbReference type="EMBL" id="LT607409">
    <property type="protein sequence ID" value="SCF05416.1"/>
    <property type="molecule type" value="Genomic_DNA"/>
</dbReference>
<feature type="domain" description="Gfo/Idh/MocA-like oxidoreductase N-terminal" evidence="1">
    <location>
        <begin position="6"/>
        <end position="122"/>
    </location>
</feature>
<evidence type="ECO:0000313" key="3">
    <source>
        <dbReference type="EMBL" id="SCF05416.1"/>
    </source>
</evidence>
<dbReference type="SUPFAM" id="SSF55347">
    <property type="entry name" value="Glyceraldehyde-3-phosphate dehydrogenase-like, C-terminal domain"/>
    <property type="match status" value="1"/>
</dbReference>
<reference evidence="4" key="1">
    <citation type="submission" date="2016-06" db="EMBL/GenBank/DDBJ databases">
        <authorList>
            <person name="Varghese N."/>
            <person name="Submissions Spin"/>
        </authorList>
    </citation>
    <scope>NUCLEOTIDE SEQUENCE [LARGE SCALE GENOMIC DNA]</scope>
    <source>
        <strain evidence="4">DSM 45160</strain>
    </source>
</reference>
<gene>
    <name evidence="3" type="ORF">GA0070612_3365</name>
</gene>
<protein>
    <submittedName>
        <fullName evidence="3">Predicted dehydrogenase</fullName>
    </submittedName>
</protein>
<dbReference type="InterPro" id="IPR000683">
    <property type="entry name" value="Gfo/Idh/MocA-like_OxRdtase_N"/>
</dbReference>
<keyword evidence="4" id="KW-1185">Reference proteome</keyword>
<dbReference type="RefSeq" id="WP_088988745.1">
    <property type="nucleotide sequence ID" value="NZ_LT607409.1"/>
</dbReference>
<evidence type="ECO:0000313" key="4">
    <source>
        <dbReference type="Proteomes" id="UP000198224"/>
    </source>
</evidence>
<dbReference type="GO" id="GO:0000166">
    <property type="term" value="F:nucleotide binding"/>
    <property type="evidence" value="ECO:0007669"/>
    <property type="project" value="InterPro"/>
</dbReference>
<evidence type="ECO:0000259" key="2">
    <source>
        <dbReference type="Pfam" id="PF22685"/>
    </source>
</evidence>
<name>A0A1C4XAE8_9ACTN</name>
<accession>A0A1C4XAE8</accession>